<dbReference type="GO" id="GO:0019243">
    <property type="term" value="P:methylglyoxal catabolic process to D-lactate via S-lactoyl-glutathione"/>
    <property type="evidence" value="ECO:0007669"/>
    <property type="project" value="UniProtKB-UniRule"/>
</dbReference>
<feature type="binding site" evidence="7">
    <location>
        <position position="55"/>
    </location>
    <ligand>
        <name>Zn(2+)</name>
        <dbReference type="ChEBI" id="CHEBI:29105"/>
        <label>2</label>
    </ligand>
</feature>
<dbReference type="EC" id="3.1.2.6" evidence="7"/>
<dbReference type="SUPFAM" id="SSF56281">
    <property type="entry name" value="Metallo-hydrolase/oxidoreductase"/>
    <property type="match status" value="1"/>
</dbReference>
<comment type="caution">
    <text evidence="9">The sequence shown here is derived from an EMBL/GenBank/DDBJ whole genome shotgun (WGS) entry which is preliminary data.</text>
</comment>
<dbReference type="PANTHER" id="PTHR43705:SF1">
    <property type="entry name" value="HYDROXYACYLGLUTATHIONE HYDROLASE GLOB"/>
    <property type="match status" value="1"/>
</dbReference>
<dbReference type="Gene3D" id="3.60.15.10">
    <property type="entry name" value="Ribonuclease Z/Hydroxyacylglutathione hydrolase-like"/>
    <property type="match status" value="1"/>
</dbReference>
<feature type="binding site" evidence="7">
    <location>
        <position position="53"/>
    </location>
    <ligand>
        <name>Zn(2+)</name>
        <dbReference type="ChEBI" id="CHEBI:29105"/>
        <label>1</label>
    </ligand>
</feature>
<dbReference type="CDD" id="cd07723">
    <property type="entry name" value="hydroxyacylglutathione_hydrolase_MBL-fold"/>
    <property type="match status" value="1"/>
</dbReference>
<dbReference type="OrthoDB" id="9802248at2"/>
<dbReference type="PANTHER" id="PTHR43705">
    <property type="entry name" value="HYDROXYACYLGLUTATHIONE HYDROLASE"/>
    <property type="match status" value="1"/>
</dbReference>
<organism evidence="9 10">
    <name type="scientific">Thioalbus denitrificans</name>
    <dbReference type="NCBI Taxonomy" id="547122"/>
    <lineage>
        <taxon>Bacteria</taxon>
        <taxon>Pseudomonadati</taxon>
        <taxon>Pseudomonadota</taxon>
        <taxon>Gammaproteobacteria</taxon>
        <taxon>Chromatiales</taxon>
        <taxon>Ectothiorhodospiraceae</taxon>
        <taxon>Thioalbus</taxon>
    </lineage>
</organism>
<feature type="binding site" evidence="7">
    <location>
        <position position="109"/>
    </location>
    <ligand>
        <name>Zn(2+)</name>
        <dbReference type="ChEBI" id="CHEBI:29105"/>
        <label>1</label>
    </ligand>
</feature>
<dbReference type="InterPro" id="IPR036866">
    <property type="entry name" value="RibonucZ/Hydroxyglut_hydro"/>
</dbReference>
<dbReference type="SMART" id="SM00849">
    <property type="entry name" value="Lactamase_B"/>
    <property type="match status" value="1"/>
</dbReference>
<dbReference type="NCBIfam" id="TIGR03413">
    <property type="entry name" value="GSH_gloB"/>
    <property type="match status" value="1"/>
</dbReference>
<dbReference type="HAMAP" id="MF_01374">
    <property type="entry name" value="Glyoxalase_2"/>
    <property type="match status" value="1"/>
</dbReference>
<feature type="binding site" evidence="7">
    <location>
        <position position="164"/>
    </location>
    <ligand>
        <name>Zn(2+)</name>
        <dbReference type="ChEBI" id="CHEBI:29105"/>
        <label>2</label>
    </ligand>
</feature>
<dbReference type="Proteomes" id="UP000252707">
    <property type="component" value="Unassembled WGS sequence"/>
</dbReference>
<keyword evidence="10" id="KW-1185">Reference proteome</keyword>
<keyword evidence="5 7" id="KW-0378">Hydrolase</keyword>
<feature type="binding site" evidence="7">
    <location>
        <position position="126"/>
    </location>
    <ligand>
        <name>Zn(2+)</name>
        <dbReference type="ChEBI" id="CHEBI:29105"/>
        <label>2</label>
    </ligand>
</feature>
<name>A0A369CA17_9GAMM</name>
<evidence type="ECO:0000256" key="6">
    <source>
        <dbReference type="ARBA" id="ARBA00022833"/>
    </source>
</evidence>
<evidence type="ECO:0000259" key="8">
    <source>
        <dbReference type="SMART" id="SM00849"/>
    </source>
</evidence>
<comment type="similarity">
    <text evidence="3 7">Belongs to the metallo-beta-lactamase superfamily. Glyoxalase II family.</text>
</comment>
<feature type="binding site" evidence="7">
    <location>
        <position position="56"/>
    </location>
    <ligand>
        <name>Zn(2+)</name>
        <dbReference type="ChEBI" id="CHEBI:29105"/>
        <label>2</label>
    </ligand>
</feature>
<dbReference type="InterPro" id="IPR001279">
    <property type="entry name" value="Metallo-B-lactamas"/>
</dbReference>
<evidence type="ECO:0000313" key="10">
    <source>
        <dbReference type="Proteomes" id="UP000252707"/>
    </source>
</evidence>
<feature type="binding site" evidence="7">
    <location>
        <position position="126"/>
    </location>
    <ligand>
        <name>Zn(2+)</name>
        <dbReference type="ChEBI" id="CHEBI:29105"/>
        <label>1</label>
    </ligand>
</feature>
<dbReference type="InterPro" id="IPR050110">
    <property type="entry name" value="Glyoxalase_II_hydrolase"/>
</dbReference>
<protein>
    <recommendedName>
        <fullName evidence="7">Hydroxyacylglutathione hydrolase</fullName>
        <ecNumber evidence="7">3.1.2.6</ecNumber>
    </recommendedName>
    <alternativeName>
        <fullName evidence="7">Glyoxalase II</fullName>
        <shortName evidence="7">Glx II</shortName>
    </alternativeName>
</protein>
<dbReference type="UniPathway" id="UPA00619">
    <property type="reaction ID" value="UER00676"/>
</dbReference>
<comment type="subunit">
    <text evidence="7">Monomer.</text>
</comment>
<dbReference type="InterPro" id="IPR032282">
    <property type="entry name" value="HAGH_C"/>
</dbReference>
<dbReference type="AlphaFoldDB" id="A0A369CA17"/>
<evidence type="ECO:0000256" key="5">
    <source>
        <dbReference type="ARBA" id="ARBA00022801"/>
    </source>
</evidence>
<evidence type="ECO:0000256" key="1">
    <source>
        <dbReference type="ARBA" id="ARBA00001623"/>
    </source>
</evidence>
<dbReference type="GO" id="GO:0046872">
    <property type="term" value="F:metal ion binding"/>
    <property type="evidence" value="ECO:0007669"/>
    <property type="project" value="UniProtKB-KW"/>
</dbReference>
<comment type="pathway">
    <text evidence="2 7">Secondary metabolite metabolism; methylglyoxal degradation; (R)-lactate from methylglyoxal: step 2/2.</text>
</comment>
<gene>
    <name evidence="7" type="primary">gloB</name>
    <name evidence="9" type="ORF">DFQ59_1049</name>
</gene>
<evidence type="ECO:0000256" key="2">
    <source>
        <dbReference type="ARBA" id="ARBA00004963"/>
    </source>
</evidence>
<comment type="cofactor">
    <cofactor evidence="7">
        <name>Zn(2+)</name>
        <dbReference type="ChEBI" id="CHEBI:29105"/>
    </cofactor>
    <text evidence="7">Binds 2 Zn(2+) ions per subunit.</text>
</comment>
<evidence type="ECO:0000256" key="7">
    <source>
        <dbReference type="HAMAP-Rule" id="MF_01374"/>
    </source>
</evidence>
<dbReference type="InterPro" id="IPR017782">
    <property type="entry name" value="Hydroxyacylglutathione_Hdrlase"/>
</dbReference>
<feature type="binding site" evidence="7">
    <location>
        <position position="51"/>
    </location>
    <ligand>
        <name>Zn(2+)</name>
        <dbReference type="ChEBI" id="CHEBI:29105"/>
        <label>1</label>
    </ligand>
</feature>
<sequence>MAVPAFDDNYIWLIQYPPRRRVAIVDPGDAEPVLETLGRTGLEPAAILITHHHGDHTGGVRDLLAHYDIPVYAPEDRRIPAVTHVVRDGDRVELPDLELTLEVMETPGHTLTHVVYHGDGMLFCGDTLFTGGCGRLFEGTPEQMHRSLSRIAALPAATLVYCAHEYTLANLGFARVVEPDSAALKARRAAAEASRARGEPTVPSTLAEELDTNPFLRSEDPVVVAAASNFAGQALKDPVEVFATVRHWKDTLD</sequence>
<evidence type="ECO:0000256" key="4">
    <source>
        <dbReference type="ARBA" id="ARBA00022723"/>
    </source>
</evidence>
<proteinExistence type="inferred from homology"/>
<reference evidence="9 10" key="1">
    <citation type="submission" date="2018-07" db="EMBL/GenBank/DDBJ databases">
        <title>Genomic Encyclopedia of Type Strains, Phase IV (KMG-IV): sequencing the most valuable type-strain genomes for metagenomic binning, comparative biology and taxonomic classification.</title>
        <authorList>
            <person name="Goeker M."/>
        </authorList>
    </citation>
    <scope>NUCLEOTIDE SEQUENCE [LARGE SCALE GENOMIC DNA]</scope>
    <source>
        <strain evidence="9 10">DSM 26407</strain>
    </source>
</reference>
<dbReference type="Pfam" id="PF00753">
    <property type="entry name" value="Lactamase_B"/>
    <property type="match status" value="1"/>
</dbReference>
<feature type="domain" description="Metallo-beta-lactamase" evidence="8">
    <location>
        <begin position="8"/>
        <end position="164"/>
    </location>
</feature>
<dbReference type="EMBL" id="QPJY01000004">
    <property type="protein sequence ID" value="RCX30573.1"/>
    <property type="molecule type" value="Genomic_DNA"/>
</dbReference>
<accession>A0A369CA17</accession>
<comment type="function">
    <text evidence="7">Thiolesterase that catalyzes the hydrolysis of S-D-lactoyl-glutathione to form glutathione and D-lactic acid.</text>
</comment>
<dbReference type="InterPro" id="IPR035680">
    <property type="entry name" value="Clx_II_MBL"/>
</dbReference>
<keyword evidence="6 7" id="KW-0862">Zinc</keyword>
<evidence type="ECO:0000256" key="3">
    <source>
        <dbReference type="ARBA" id="ARBA00006759"/>
    </source>
</evidence>
<dbReference type="PIRSF" id="PIRSF005457">
    <property type="entry name" value="Glx"/>
    <property type="match status" value="1"/>
</dbReference>
<evidence type="ECO:0000313" key="9">
    <source>
        <dbReference type="EMBL" id="RCX30573.1"/>
    </source>
</evidence>
<comment type="catalytic activity">
    <reaction evidence="1 7">
        <text>an S-(2-hydroxyacyl)glutathione + H2O = a 2-hydroxy carboxylate + glutathione + H(+)</text>
        <dbReference type="Rhea" id="RHEA:21864"/>
        <dbReference type="ChEBI" id="CHEBI:15377"/>
        <dbReference type="ChEBI" id="CHEBI:15378"/>
        <dbReference type="ChEBI" id="CHEBI:57925"/>
        <dbReference type="ChEBI" id="CHEBI:58896"/>
        <dbReference type="ChEBI" id="CHEBI:71261"/>
        <dbReference type="EC" id="3.1.2.6"/>
    </reaction>
</comment>
<dbReference type="GO" id="GO:0004416">
    <property type="term" value="F:hydroxyacylglutathione hydrolase activity"/>
    <property type="evidence" value="ECO:0007669"/>
    <property type="project" value="UniProtKB-UniRule"/>
</dbReference>
<keyword evidence="4 7" id="KW-0479">Metal-binding</keyword>
<dbReference type="Pfam" id="PF16123">
    <property type="entry name" value="HAGH_C"/>
    <property type="match status" value="1"/>
</dbReference>